<feature type="transmembrane region" description="Helical" evidence="6">
    <location>
        <begin position="59"/>
        <end position="74"/>
    </location>
</feature>
<dbReference type="GO" id="GO:0005886">
    <property type="term" value="C:plasma membrane"/>
    <property type="evidence" value="ECO:0007669"/>
    <property type="project" value="UniProtKB-SubCell"/>
</dbReference>
<feature type="transmembrane region" description="Helical" evidence="6">
    <location>
        <begin position="18"/>
        <end position="39"/>
    </location>
</feature>
<evidence type="ECO:0000256" key="5">
    <source>
        <dbReference type="ARBA" id="ARBA00023136"/>
    </source>
</evidence>
<dbReference type="KEGG" id="fln:FLA_4400"/>
<dbReference type="CDD" id="cd17324">
    <property type="entry name" value="MFS_NepI_like"/>
    <property type="match status" value="1"/>
</dbReference>
<dbReference type="STRING" id="477680.SAMN05421788_112172"/>
<dbReference type="Gene3D" id="1.20.1250.20">
    <property type="entry name" value="MFS general substrate transporter like domains"/>
    <property type="match status" value="2"/>
</dbReference>
<dbReference type="Proteomes" id="UP000186917">
    <property type="component" value="Unassembled WGS sequence"/>
</dbReference>
<dbReference type="InterPro" id="IPR005829">
    <property type="entry name" value="Sugar_transporter_CS"/>
</dbReference>
<dbReference type="PROSITE" id="PS50850">
    <property type="entry name" value="MFS"/>
    <property type="match status" value="1"/>
</dbReference>
<feature type="domain" description="Major facilitator superfamily (MFS) profile" evidence="7">
    <location>
        <begin position="17"/>
        <end position="396"/>
    </location>
</feature>
<dbReference type="EMBL" id="FTOR01000012">
    <property type="protein sequence ID" value="SIT33460.1"/>
    <property type="molecule type" value="Genomic_DNA"/>
</dbReference>
<sequence length="396" mass="43163">MSNPSIAIQPARATKGEVVLVSLATFLVFFQGFMVAPLLPELADFFHTSVRRMSFIEPVYLLGYGLFTLVYAPLSDRYGRFAIIAFSLSLFVVFTFSTAWVANAHQMILLRLLTGISAAGIAPTTISWISDRFPYKERGYALGVFFGCMAGGTALGSSTGALLAGVVGWRVLFVVVAFAGCMVLLLNVYYRRRIFLQVPRLSQQTSLVATFREILSTSRARGTYFFVFENGLFHSGVFAWLGVYFYHYFHLNEREIGLALLGYGIPGLLLGSVLGRMADRIGRKKVIPAGILLGGCVVIALSCIPPLFIACVLVTLLSFSFDLTHPSLAVIVTSFNSKNAGGSTGLFAFFLFAGYGFGSLLFSLLVSAGFVETLRVFGVMAVLASLAARMFFKNEH</sequence>
<feature type="transmembrane region" description="Helical" evidence="6">
    <location>
        <begin position="222"/>
        <end position="244"/>
    </location>
</feature>
<dbReference type="OrthoDB" id="9800416at2"/>
<dbReference type="PROSITE" id="PS00216">
    <property type="entry name" value="SUGAR_TRANSPORT_1"/>
    <property type="match status" value="1"/>
</dbReference>
<evidence type="ECO:0000256" key="4">
    <source>
        <dbReference type="ARBA" id="ARBA00022989"/>
    </source>
</evidence>
<name>A0A173ML82_9BACT</name>
<dbReference type="InterPro" id="IPR036259">
    <property type="entry name" value="MFS_trans_sf"/>
</dbReference>
<dbReference type="RefSeq" id="WP_076382235.1">
    <property type="nucleotide sequence ID" value="NZ_AP017422.1"/>
</dbReference>
<feature type="transmembrane region" description="Helical" evidence="6">
    <location>
        <begin position="256"/>
        <end position="274"/>
    </location>
</feature>
<reference evidence="9" key="1">
    <citation type="submission" date="2017-01" db="EMBL/GenBank/DDBJ databases">
        <authorList>
            <person name="Varghese N."/>
            <person name="Submissions S."/>
        </authorList>
    </citation>
    <scope>NUCLEOTIDE SEQUENCE [LARGE SCALE GENOMIC DNA]</scope>
    <source>
        <strain evidence="9">DSM 21054</strain>
    </source>
</reference>
<evidence type="ECO:0000313" key="8">
    <source>
        <dbReference type="EMBL" id="SIT33460.1"/>
    </source>
</evidence>
<dbReference type="Pfam" id="PF07690">
    <property type="entry name" value="MFS_1"/>
    <property type="match status" value="1"/>
</dbReference>
<feature type="transmembrane region" description="Helical" evidence="6">
    <location>
        <begin position="141"/>
        <end position="163"/>
    </location>
</feature>
<dbReference type="GO" id="GO:0022857">
    <property type="term" value="F:transmembrane transporter activity"/>
    <property type="evidence" value="ECO:0007669"/>
    <property type="project" value="InterPro"/>
</dbReference>
<dbReference type="PANTHER" id="PTHR43124">
    <property type="entry name" value="PURINE EFFLUX PUMP PBUE"/>
    <property type="match status" value="1"/>
</dbReference>
<feature type="transmembrane region" description="Helical" evidence="6">
    <location>
        <begin position="286"/>
        <end position="319"/>
    </location>
</feature>
<dbReference type="PANTHER" id="PTHR43124:SF3">
    <property type="entry name" value="CHLORAMPHENICOL EFFLUX PUMP RV0191"/>
    <property type="match status" value="1"/>
</dbReference>
<keyword evidence="9" id="KW-1185">Reference proteome</keyword>
<dbReference type="InterPro" id="IPR011701">
    <property type="entry name" value="MFS"/>
</dbReference>
<keyword evidence="4 6" id="KW-1133">Transmembrane helix</keyword>
<keyword evidence="2" id="KW-1003">Cell membrane</keyword>
<evidence type="ECO:0000259" key="7">
    <source>
        <dbReference type="PROSITE" id="PS50850"/>
    </source>
</evidence>
<accession>A0A173ML82</accession>
<evidence type="ECO:0000256" key="6">
    <source>
        <dbReference type="SAM" id="Phobius"/>
    </source>
</evidence>
<evidence type="ECO:0000256" key="2">
    <source>
        <dbReference type="ARBA" id="ARBA00022475"/>
    </source>
</evidence>
<organism evidence="8 9">
    <name type="scientific">Filimonas lacunae</name>
    <dbReference type="NCBI Taxonomy" id="477680"/>
    <lineage>
        <taxon>Bacteria</taxon>
        <taxon>Pseudomonadati</taxon>
        <taxon>Bacteroidota</taxon>
        <taxon>Chitinophagia</taxon>
        <taxon>Chitinophagales</taxon>
        <taxon>Chitinophagaceae</taxon>
        <taxon>Filimonas</taxon>
    </lineage>
</organism>
<protein>
    <submittedName>
        <fullName evidence="8">Predicted arabinose efflux permease, MFS family</fullName>
    </submittedName>
</protein>
<gene>
    <name evidence="8" type="ORF">SAMN05421788_112172</name>
</gene>
<dbReference type="InterPro" id="IPR050189">
    <property type="entry name" value="MFS_Efflux_Transporters"/>
</dbReference>
<dbReference type="AlphaFoldDB" id="A0A173ML82"/>
<comment type="subcellular location">
    <subcellularLocation>
        <location evidence="1">Cell membrane</location>
        <topology evidence="1">Multi-pass membrane protein</topology>
    </subcellularLocation>
</comment>
<keyword evidence="5 6" id="KW-0472">Membrane</keyword>
<evidence type="ECO:0000313" key="9">
    <source>
        <dbReference type="Proteomes" id="UP000186917"/>
    </source>
</evidence>
<dbReference type="SUPFAM" id="SSF103473">
    <property type="entry name" value="MFS general substrate transporter"/>
    <property type="match status" value="1"/>
</dbReference>
<keyword evidence="3 6" id="KW-0812">Transmembrane</keyword>
<proteinExistence type="predicted"/>
<feature type="transmembrane region" description="Helical" evidence="6">
    <location>
        <begin position="346"/>
        <end position="366"/>
    </location>
</feature>
<dbReference type="InterPro" id="IPR020846">
    <property type="entry name" value="MFS_dom"/>
</dbReference>
<feature type="transmembrane region" description="Helical" evidence="6">
    <location>
        <begin position="108"/>
        <end position="129"/>
    </location>
</feature>
<feature type="transmembrane region" description="Helical" evidence="6">
    <location>
        <begin position="373"/>
        <end position="392"/>
    </location>
</feature>
<feature type="transmembrane region" description="Helical" evidence="6">
    <location>
        <begin position="169"/>
        <end position="190"/>
    </location>
</feature>
<evidence type="ECO:0000256" key="3">
    <source>
        <dbReference type="ARBA" id="ARBA00022692"/>
    </source>
</evidence>
<feature type="transmembrane region" description="Helical" evidence="6">
    <location>
        <begin position="81"/>
        <end position="102"/>
    </location>
</feature>
<evidence type="ECO:0000256" key="1">
    <source>
        <dbReference type="ARBA" id="ARBA00004651"/>
    </source>
</evidence>